<evidence type="ECO:0000313" key="13">
    <source>
        <dbReference type="EMBL" id="GAI15049.1"/>
    </source>
</evidence>
<evidence type="ECO:0000256" key="7">
    <source>
        <dbReference type="ARBA" id="ARBA00022759"/>
    </source>
</evidence>
<sequence>WNSPLARDSIIANTFEALLGAIYLEKGYAAAEQFILKYLNSGEILTHNIDYKSQLQEVVQKKYKVLPVYTVAREKGPEHEKIFEVTVRVKKKILGKGSGKNKKTAEQEAAKQALVKIKTL</sequence>
<keyword evidence="8" id="KW-0378">Hydrolase</keyword>
<dbReference type="FunFam" id="3.30.160.20:FF:000003">
    <property type="entry name" value="Ribonuclease 3"/>
    <property type="match status" value="1"/>
</dbReference>
<keyword evidence="6" id="KW-0479">Metal-binding</keyword>
<dbReference type="SUPFAM" id="SSF54768">
    <property type="entry name" value="dsRNA-binding domain-like"/>
    <property type="match status" value="1"/>
</dbReference>
<keyword evidence="3" id="KW-0507">mRNA processing</keyword>
<accession>X1N8V3</accession>
<name>X1N8V3_9ZZZZ</name>
<dbReference type="PROSITE" id="PS50137">
    <property type="entry name" value="DS_RBD"/>
    <property type="match status" value="1"/>
</dbReference>
<dbReference type="GO" id="GO:0046872">
    <property type="term" value="F:metal ion binding"/>
    <property type="evidence" value="ECO:0007669"/>
    <property type="project" value="UniProtKB-KW"/>
</dbReference>
<dbReference type="InterPro" id="IPR036389">
    <property type="entry name" value="RNase_III_sf"/>
</dbReference>
<dbReference type="InterPro" id="IPR000999">
    <property type="entry name" value="RNase_III_dom"/>
</dbReference>
<dbReference type="Gene3D" id="1.10.1520.10">
    <property type="entry name" value="Ribonuclease III domain"/>
    <property type="match status" value="1"/>
</dbReference>
<evidence type="ECO:0000256" key="9">
    <source>
        <dbReference type="ARBA" id="ARBA00022842"/>
    </source>
</evidence>
<dbReference type="InterPro" id="IPR014720">
    <property type="entry name" value="dsRBD_dom"/>
</dbReference>
<dbReference type="GO" id="GO:0006397">
    <property type="term" value="P:mRNA processing"/>
    <property type="evidence" value="ECO:0007669"/>
    <property type="project" value="UniProtKB-KW"/>
</dbReference>
<protein>
    <recommendedName>
        <fullName evidence="14">DRBM domain-containing protein</fullName>
    </recommendedName>
</protein>
<keyword evidence="1" id="KW-0963">Cytoplasm</keyword>
<evidence type="ECO:0000259" key="11">
    <source>
        <dbReference type="PROSITE" id="PS50137"/>
    </source>
</evidence>
<evidence type="ECO:0000256" key="8">
    <source>
        <dbReference type="ARBA" id="ARBA00022801"/>
    </source>
</evidence>
<keyword evidence="5" id="KW-0540">Nuclease</keyword>
<evidence type="ECO:0000256" key="5">
    <source>
        <dbReference type="ARBA" id="ARBA00022722"/>
    </source>
</evidence>
<evidence type="ECO:0000256" key="1">
    <source>
        <dbReference type="ARBA" id="ARBA00022490"/>
    </source>
</evidence>
<dbReference type="PANTHER" id="PTHR11207:SF0">
    <property type="entry name" value="RIBONUCLEASE 3"/>
    <property type="match status" value="1"/>
</dbReference>
<dbReference type="SMART" id="SM00358">
    <property type="entry name" value="DSRM"/>
    <property type="match status" value="1"/>
</dbReference>
<feature type="non-terminal residue" evidence="13">
    <location>
        <position position="1"/>
    </location>
</feature>
<dbReference type="CDD" id="cd00593">
    <property type="entry name" value="RIBOc"/>
    <property type="match status" value="1"/>
</dbReference>
<dbReference type="GO" id="GO:0003725">
    <property type="term" value="F:double-stranded RNA binding"/>
    <property type="evidence" value="ECO:0007669"/>
    <property type="project" value="TreeGrafter"/>
</dbReference>
<dbReference type="PROSITE" id="PS50142">
    <property type="entry name" value="RNASE_3_2"/>
    <property type="match status" value="1"/>
</dbReference>
<keyword evidence="2" id="KW-0698">rRNA processing</keyword>
<dbReference type="GO" id="GO:0008033">
    <property type="term" value="P:tRNA processing"/>
    <property type="evidence" value="ECO:0007669"/>
    <property type="project" value="UniProtKB-KW"/>
</dbReference>
<evidence type="ECO:0000256" key="10">
    <source>
        <dbReference type="ARBA" id="ARBA00022884"/>
    </source>
</evidence>
<reference evidence="13" key="1">
    <citation type="journal article" date="2014" name="Front. Microbiol.">
        <title>High frequency of phylogenetically diverse reductive dehalogenase-homologous genes in deep subseafloor sedimentary metagenomes.</title>
        <authorList>
            <person name="Kawai M."/>
            <person name="Futagami T."/>
            <person name="Toyoda A."/>
            <person name="Takaki Y."/>
            <person name="Nishi S."/>
            <person name="Hori S."/>
            <person name="Arai W."/>
            <person name="Tsubouchi T."/>
            <person name="Morono Y."/>
            <person name="Uchiyama I."/>
            <person name="Ito T."/>
            <person name="Fujiyama A."/>
            <person name="Inagaki F."/>
            <person name="Takami H."/>
        </authorList>
    </citation>
    <scope>NUCLEOTIDE SEQUENCE</scope>
    <source>
        <strain evidence="13">Expedition CK06-06</strain>
    </source>
</reference>
<evidence type="ECO:0000256" key="2">
    <source>
        <dbReference type="ARBA" id="ARBA00022552"/>
    </source>
</evidence>
<evidence type="ECO:0000259" key="12">
    <source>
        <dbReference type="PROSITE" id="PS50142"/>
    </source>
</evidence>
<keyword evidence="4" id="KW-0819">tRNA processing</keyword>
<dbReference type="Pfam" id="PF00035">
    <property type="entry name" value="dsrm"/>
    <property type="match status" value="1"/>
</dbReference>
<proteinExistence type="predicted"/>
<dbReference type="EMBL" id="BARV01007973">
    <property type="protein sequence ID" value="GAI15049.1"/>
    <property type="molecule type" value="Genomic_DNA"/>
</dbReference>
<evidence type="ECO:0000256" key="4">
    <source>
        <dbReference type="ARBA" id="ARBA00022694"/>
    </source>
</evidence>
<feature type="domain" description="DRBM" evidence="11">
    <location>
        <begin position="50"/>
        <end position="119"/>
    </location>
</feature>
<feature type="domain" description="RNase III" evidence="12">
    <location>
        <begin position="1"/>
        <end position="27"/>
    </location>
</feature>
<dbReference type="AlphaFoldDB" id="X1N8V3"/>
<keyword evidence="7" id="KW-0255">Endonuclease</keyword>
<evidence type="ECO:0000256" key="3">
    <source>
        <dbReference type="ARBA" id="ARBA00022664"/>
    </source>
</evidence>
<organism evidence="13">
    <name type="scientific">marine sediment metagenome</name>
    <dbReference type="NCBI Taxonomy" id="412755"/>
    <lineage>
        <taxon>unclassified sequences</taxon>
        <taxon>metagenomes</taxon>
        <taxon>ecological metagenomes</taxon>
    </lineage>
</organism>
<dbReference type="GO" id="GO:0004525">
    <property type="term" value="F:ribonuclease III activity"/>
    <property type="evidence" value="ECO:0007669"/>
    <property type="project" value="InterPro"/>
</dbReference>
<keyword evidence="10" id="KW-0694">RNA-binding</keyword>
<dbReference type="GO" id="GO:0006364">
    <property type="term" value="P:rRNA processing"/>
    <property type="evidence" value="ECO:0007669"/>
    <property type="project" value="UniProtKB-KW"/>
</dbReference>
<dbReference type="PANTHER" id="PTHR11207">
    <property type="entry name" value="RIBONUCLEASE III"/>
    <property type="match status" value="1"/>
</dbReference>
<keyword evidence="9" id="KW-0460">Magnesium</keyword>
<dbReference type="CDD" id="cd10845">
    <property type="entry name" value="DSRM_RNAse_III_family"/>
    <property type="match status" value="1"/>
</dbReference>
<evidence type="ECO:0000256" key="6">
    <source>
        <dbReference type="ARBA" id="ARBA00022723"/>
    </source>
</evidence>
<dbReference type="GO" id="GO:0010468">
    <property type="term" value="P:regulation of gene expression"/>
    <property type="evidence" value="ECO:0007669"/>
    <property type="project" value="TreeGrafter"/>
</dbReference>
<comment type="caution">
    <text evidence="13">The sequence shown here is derived from an EMBL/GenBank/DDBJ whole genome shotgun (WGS) entry which is preliminary data.</text>
</comment>
<evidence type="ECO:0008006" key="14">
    <source>
        <dbReference type="Google" id="ProtNLM"/>
    </source>
</evidence>
<dbReference type="Gene3D" id="3.30.160.20">
    <property type="match status" value="1"/>
</dbReference>
<gene>
    <name evidence="13" type="ORF">S06H3_16140</name>
</gene>